<evidence type="ECO:0000313" key="1">
    <source>
        <dbReference type="EMBL" id="KIM48592.1"/>
    </source>
</evidence>
<keyword evidence="2" id="KW-1185">Reference proteome</keyword>
<dbReference type="OrthoDB" id="2939423at2759"/>
<gene>
    <name evidence="1" type="ORF">M413DRAFT_81846</name>
</gene>
<dbReference type="EMBL" id="KN831768">
    <property type="protein sequence ID" value="KIM48592.1"/>
    <property type="molecule type" value="Genomic_DNA"/>
</dbReference>
<dbReference type="HOGENOM" id="CLU_1777674_0_0_1"/>
<accession>A0A0C2Z617</accession>
<dbReference type="AlphaFoldDB" id="A0A0C2Z617"/>
<reference evidence="1 2" key="1">
    <citation type="submission" date="2014-04" db="EMBL/GenBank/DDBJ databases">
        <authorList>
            <consortium name="DOE Joint Genome Institute"/>
            <person name="Kuo A."/>
            <person name="Gay G."/>
            <person name="Dore J."/>
            <person name="Kohler A."/>
            <person name="Nagy L.G."/>
            <person name="Floudas D."/>
            <person name="Copeland A."/>
            <person name="Barry K.W."/>
            <person name="Cichocki N."/>
            <person name="Veneault-Fourrey C."/>
            <person name="LaButti K."/>
            <person name="Lindquist E.A."/>
            <person name="Lipzen A."/>
            <person name="Lundell T."/>
            <person name="Morin E."/>
            <person name="Murat C."/>
            <person name="Sun H."/>
            <person name="Tunlid A."/>
            <person name="Henrissat B."/>
            <person name="Grigoriev I.V."/>
            <person name="Hibbett D.S."/>
            <person name="Martin F."/>
            <person name="Nordberg H.P."/>
            <person name="Cantor M.N."/>
            <person name="Hua S.X."/>
        </authorList>
    </citation>
    <scope>NUCLEOTIDE SEQUENCE [LARGE SCALE GENOMIC DNA]</scope>
    <source>
        <strain evidence="2">h7</strain>
    </source>
</reference>
<organism evidence="1 2">
    <name type="scientific">Hebeloma cylindrosporum</name>
    <dbReference type="NCBI Taxonomy" id="76867"/>
    <lineage>
        <taxon>Eukaryota</taxon>
        <taxon>Fungi</taxon>
        <taxon>Dikarya</taxon>
        <taxon>Basidiomycota</taxon>
        <taxon>Agaricomycotina</taxon>
        <taxon>Agaricomycetes</taxon>
        <taxon>Agaricomycetidae</taxon>
        <taxon>Agaricales</taxon>
        <taxon>Agaricineae</taxon>
        <taxon>Hymenogastraceae</taxon>
        <taxon>Hebeloma</taxon>
    </lineage>
</organism>
<name>A0A0C2Z617_HEBCY</name>
<dbReference type="Proteomes" id="UP000053424">
    <property type="component" value="Unassembled WGS sequence"/>
</dbReference>
<sequence length="146" mass="16606">MSVTLLTPGPRASPRLVGELGIRCRILRRSNVPSTILISEGLFPIIFFRLQNLYVFSQCPPILNILFRLFCYDSVFPRALSLFTFGSGWKHTRFSKLKARRDDDAGTRLAPPKLPKDHHRLFDVLDALAAICVSRTKWMSFLSPCP</sequence>
<protein>
    <submittedName>
        <fullName evidence="1">Uncharacterized protein</fullName>
    </submittedName>
</protein>
<reference evidence="2" key="2">
    <citation type="submission" date="2015-01" db="EMBL/GenBank/DDBJ databases">
        <title>Evolutionary Origins and Diversification of the Mycorrhizal Mutualists.</title>
        <authorList>
            <consortium name="DOE Joint Genome Institute"/>
            <consortium name="Mycorrhizal Genomics Consortium"/>
            <person name="Kohler A."/>
            <person name="Kuo A."/>
            <person name="Nagy L.G."/>
            <person name="Floudas D."/>
            <person name="Copeland A."/>
            <person name="Barry K.W."/>
            <person name="Cichocki N."/>
            <person name="Veneault-Fourrey C."/>
            <person name="LaButti K."/>
            <person name="Lindquist E.A."/>
            <person name="Lipzen A."/>
            <person name="Lundell T."/>
            <person name="Morin E."/>
            <person name="Murat C."/>
            <person name="Riley R."/>
            <person name="Ohm R."/>
            <person name="Sun H."/>
            <person name="Tunlid A."/>
            <person name="Henrissat B."/>
            <person name="Grigoriev I.V."/>
            <person name="Hibbett D.S."/>
            <person name="Martin F."/>
        </authorList>
    </citation>
    <scope>NUCLEOTIDE SEQUENCE [LARGE SCALE GENOMIC DNA]</scope>
    <source>
        <strain evidence="2">h7</strain>
    </source>
</reference>
<evidence type="ECO:0000313" key="2">
    <source>
        <dbReference type="Proteomes" id="UP000053424"/>
    </source>
</evidence>
<proteinExistence type="predicted"/>